<dbReference type="GO" id="GO:0004386">
    <property type="term" value="F:helicase activity"/>
    <property type="evidence" value="ECO:0007669"/>
    <property type="project" value="UniProtKB-KW"/>
</dbReference>
<keyword evidence="1" id="KW-0347">Helicase</keyword>
<name>A0A3N9UD57_9BACI</name>
<dbReference type="Pfam" id="PF10117">
    <property type="entry name" value="McrBC"/>
    <property type="match status" value="1"/>
</dbReference>
<dbReference type="PANTHER" id="PTHR38733">
    <property type="entry name" value="PROTEIN MCRC"/>
    <property type="match status" value="1"/>
</dbReference>
<reference evidence="1 2" key="1">
    <citation type="journal article" date="2013" name="J. Microbiol.">
        <title>Lysinibacillus chungkukjangi sp. nov., isolated from Chungkukjang, Korean fermented soybean food.</title>
        <authorList>
            <person name="Kim S.J."/>
            <person name="Jang Y.H."/>
            <person name="Hamada M."/>
            <person name="Ahn J.H."/>
            <person name="Weon H.Y."/>
            <person name="Suzuki K."/>
            <person name="Whang K.S."/>
            <person name="Kwon S.W."/>
        </authorList>
    </citation>
    <scope>NUCLEOTIDE SEQUENCE [LARGE SCALE GENOMIC DNA]</scope>
    <source>
        <strain evidence="1 2">MCCC 1A12701</strain>
    </source>
</reference>
<dbReference type="Proteomes" id="UP000274033">
    <property type="component" value="Unassembled WGS sequence"/>
</dbReference>
<organism evidence="1 2">
    <name type="scientific">Lysinibacillus composti</name>
    <dbReference type="NCBI Taxonomy" id="720633"/>
    <lineage>
        <taxon>Bacteria</taxon>
        <taxon>Bacillati</taxon>
        <taxon>Bacillota</taxon>
        <taxon>Bacilli</taxon>
        <taxon>Bacillales</taxon>
        <taxon>Bacillaceae</taxon>
        <taxon>Lysinibacillus</taxon>
    </lineage>
</organism>
<keyword evidence="1" id="KW-0067">ATP-binding</keyword>
<proteinExistence type="predicted"/>
<dbReference type="RefSeq" id="WP_124765247.1">
    <property type="nucleotide sequence ID" value="NZ_JAFBDY010000010.1"/>
</dbReference>
<accession>A0A3N9UD57</accession>
<comment type="caution">
    <text evidence="1">The sequence shown here is derived from an EMBL/GenBank/DDBJ whole genome shotgun (WGS) entry which is preliminary data.</text>
</comment>
<evidence type="ECO:0000313" key="2">
    <source>
        <dbReference type="Proteomes" id="UP000274033"/>
    </source>
</evidence>
<gene>
    <name evidence="1" type="ORF">EBB45_12600</name>
</gene>
<dbReference type="EMBL" id="RRCT01000011">
    <property type="protein sequence ID" value="RQW74195.1"/>
    <property type="molecule type" value="Genomic_DNA"/>
</dbReference>
<dbReference type="AlphaFoldDB" id="A0A3N9UD57"/>
<keyword evidence="1" id="KW-0378">Hydrolase</keyword>
<dbReference type="OrthoDB" id="9786961at2"/>
<protein>
    <submittedName>
        <fullName evidence="1">ATP-dependent helicase</fullName>
    </submittedName>
</protein>
<dbReference type="PANTHER" id="PTHR38733:SF1">
    <property type="entry name" value="TYPE IV METHYL-DIRECTED RESTRICTION ENZYME ECOKMCRBC"/>
    <property type="match status" value="1"/>
</dbReference>
<sequence>MKNITIREAYDWLYLEEHLTNTEYVHLVQFLEQKYKDENVIEMGIRRLRFINLVGVIQLKTVRIEILPKLALDNEERLNRRSLLNMLSQTRQLPVQLNERTLSEFEKTDLSHILGYLYVTELYKALKRGLYRGYEQKTENLKHLKGRLLVPQHIRTNGTHSVNAFCEFDELSPNIPLNQVLKAALKIIHPYLKNMEIKTKTLFIFELLEEVEDVYANQQLIEKIQMNRQNQHYEGVLQLAIAIIKSTMMNTSVNHQIAYSFLFKMNDLYEAYVGECLKRVVGPMQLQLDLQHKEKRLLVNVHSGRENISLKPDFVISKIEQNQPIPTVILDTKWKSILTNSHVTYSQADIYQMYAYITAYKTATRCILIYPKIEEDVLLPKWLVPEISPEKHIEIKMVRLDKVQNTIDDLGGLLLNSFEKGDNDTTIT</sequence>
<keyword evidence="1" id="KW-0547">Nucleotide-binding</keyword>
<keyword evidence="2" id="KW-1185">Reference proteome</keyword>
<evidence type="ECO:0000313" key="1">
    <source>
        <dbReference type="EMBL" id="RQW74195.1"/>
    </source>
</evidence>
<dbReference type="InterPro" id="IPR019292">
    <property type="entry name" value="McrC"/>
</dbReference>